<comment type="similarity">
    <text evidence="1 7">Belongs to the peptidase S24 family.</text>
</comment>
<evidence type="ECO:0000256" key="8">
    <source>
        <dbReference type="SAM" id="MobiDB-lite"/>
    </source>
</evidence>
<evidence type="ECO:0000259" key="9">
    <source>
        <dbReference type="Pfam" id="PF00717"/>
    </source>
</evidence>
<protein>
    <submittedName>
        <fullName evidence="10">LexA repressor</fullName>
    </submittedName>
</protein>
<reference evidence="10 11" key="1">
    <citation type="submission" date="2016-02" db="EMBL/GenBank/DDBJ databases">
        <title>Secondary metabolites in Legionella.</title>
        <authorList>
            <person name="Tobias N.J."/>
            <person name="Bode H.B."/>
        </authorList>
    </citation>
    <scope>NUCLEOTIDE SEQUENCE [LARGE SCALE GENOMIC DNA]</scope>
    <source>
        <strain evidence="10 11">DSM 19216</strain>
    </source>
</reference>
<dbReference type="PRINTS" id="PR00726">
    <property type="entry name" value="LEXASERPTASE"/>
</dbReference>
<keyword evidence="3 7" id="KW-0378">Hydrolase</keyword>
<gene>
    <name evidence="10" type="primary">lexA_2</name>
    <name evidence="10" type="ORF">lpari_01362</name>
</gene>
<dbReference type="GO" id="GO:0009432">
    <property type="term" value="P:SOS response"/>
    <property type="evidence" value="ECO:0007669"/>
    <property type="project" value="UniProtKB-KW"/>
</dbReference>
<dbReference type="Gene3D" id="2.10.109.10">
    <property type="entry name" value="Umud Fragment, subunit A"/>
    <property type="match status" value="1"/>
</dbReference>
<dbReference type="CDD" id="cd06529">
    <property type="entry name" value="S24_LexA-like"/>
    <property type="match status" value="1"/>
</dbReference>
<name>A0A1E5JT30_9GAMM</name>
<dbReference type="NCBIfam" id="NF007621">
    <property type="entry name" value="PRK10276.1"/>
    <property type="match status" value="1"/>
</dbReference>
<evidence type="ECO:0000313" key="10">
    <source>
        <dbReference type="EMBL" id="OEH47687.1"/>
    </source>
</evidence>
<evidence type="ECO:0000256" key="7">
    <source>
        <dbReference type="RuleBase" id="RU003991"/>
    </source>
</evidence>
<dbReference type="InterPro" id="IPR036286">
    <property type="entry name" value="LexA/Signal_pep-like_sf"/>
</dbReference>
<keyword evidence="6" id="KW-0742">SOS response</keyword>
<evidence type="ECO:0000256" key="3">
    <source>
        <dbReference type="ARBA" id="ARBA00022801"/>
    </source>
</evidence>
<feature type="domain" description="Peptidase S24/S26A/S26B/S26C" evidence="9">
    <location>
        <begin position="56"/>
        <end position="172"/>
    </location>
</feature>
<evidence type="ECO:0000256" key="6">
    <source>
        <dbReference type="ARBA" id="ARBA00023236"/>
    </source>
</evidence>
<evidence type="ECO:0000256" key="2">
    <source>
        <dbReference type="ARBA" id="ARBA00022763"/>
    </source>
</evidence>
<evidence type="ECO:0000256" key="5">
    <source>
        <dbReference type="ARBA" id="ARBA00023204"/>
    </source>
</evidence>
<dbReference type="PANTHER" id="PTHR33516:SF2">
    <property type="entry name" value="LEXA REPRESSOR-RELATED"/>
    <property type="match status" value="1"/>
</dbReference>
<comment type="caution">
    <text evidence="10">The sequence shown here is derived from an EMBL/GenBank/DDBJ whole genome shotgun (WGS) entry which is preliminary data.</text>
</comment>
<dbReference type="GO" id="GO:0016787">
    <property type="term" value="F:hydrolase activity"/>
    <property type="evidence" value="ECO:0007669"/>
    <property type="project" value="UniProtKB-KW"/>
</dbReference>
<organism evidence="10 11">
    <name type="scientific">Legionella parisiensis</name>
    <dbReference type="NCBI Taxonomy" id="45071"/>
    <lineage>
        <taxon>Bacteria</taxon>
        <taxon>Pseudomonadati</taxon>
        <taxon>Pseudomonadota</taxon>
        <taxon>Gammaproteobacteria</taxon>
        <taxon>Legionellales</taxon>
        <taxon>Legionellaceae</taxon>
        <taxon>Legionella</taxon>
    </lineage>
</organism>
<evidence type="ECO:0000256" key="4">
    <source>
        <dbReference type="ARBA" id="ARBA00022813"/>
    </source>
</evidence>
<keyword evidence="11" id="KW-1185">Reference proteome</keyword>
<dbReference type="GO" id="GO:0006281">
    <property type="term" value="P:DNA repair"/>
    <property type="evidence" value="ECO:0007669"/>
    <property type="project" value="UniProtKB-KW"/>
</dbReference>
<dbReference type="EMBL" id="LSOG01000041">
    <property type="protein sequence ID" value="OEH47687.1"/>
    <property type="molecule type" value="Genomic_DNA"/>
</dbReference>
<dbReference type="STRING" id="45071.Lpar_1666"/>
<dbReference type="GO" id="GO:0006355">
    <property type="term" value="P:regulation of DNA-templated transcription"/>
    <property type="evidence" value="ECO:0007669"/>
    <property type="project" value="InterPro"/>
</dbReference>
<dbReference type="Pfam" id="PF00717">
    <property type="entry name" value="Peptidase_S24"/>
    <property type="match status" value="1"/>
</dbReference>
<sequence>MRGMLSQRGGKREGVGRPLGRGKYGLEPTKAIRIPVSRLPEIHALLEKESKAYKLPLYFSKVQAGFPSPGDDYIEHHLDLNQQLIKHPAATFILTATGDSMTDAGIHLGDLLIVDKSLEAQHGKIVIVALNGELTVKRLSKIGGRVQLLPENPKYKPIDNTDGQDLVIWGVVTYVIHIPS</sequence>
<accession>A0A1E5JT30</accession>
<evidence type="ECO:0000256" key="1">
    <source>
        <dbReference type="ARBA" id="ARBA00007484"/>
    </source>
</evidence>
<keyword evidence="5" id="KW-0234">DNA repair</keyword>
<dbReference type="AlphaFoldDB" id="A0A1E5JT30"/>
<evidence type="ECO:0000313" key="11">
    <source>
        <dbReference type="Proteomes" id="UP000095229"/>
    </source>
</evidence>
<dbReference type="SUPFAM" id="SSF51306">
    <property type="entry name" value="LexA/Signal peptidase"/>
    <property type="match status" value="1"/>
</dbReference>
<dbReference type="InterPro" id="IPR050077">
    <property type="entry name" value="LexA_repressor"/>
</dbReference>
<dbReference type="InterPro" id="IPR015927">
    <property type="entry name" value="Peptidase_S24_S26A/B/C"/>
</dbReference>
<dbReference type="InterPro" id="IPR006197">
    <property type="entry name" value="Peptidase_S24_LexA"/>
</dbReference>
<keyword evidence="2" id="KW-0227">DNA damage</keyword>
<dbReference type="PATRIC" id="fig|45071.6.peg.1790"/>
<proteinExistence type="inferred from homology"/>
<dbReference type="Proteomes" id="UP000095229">
    <property type="component" value="Unassembled WGS sequence"/>
</dbReference>
<dbReference type="InterPro" id="IPR039418">
    <property type="entry name" value="LexA-like"/>
</dbReference>
<dbReference type="PANTHER" id="PTHR33516">
    <property type="entry name" value="LEXA REPRESSOR"/>
    <property type="match status" value="1"/>
</dbReference>
<dbReference type="GO" id="GO:0003677">
    <property type="term" value="F:DNA binding"/>
    <property type="evidence" value="ECO:0007669"/>
    <property type="project" value="InterPro"/>
</dbReference>
<keyword evidence="4 7" id="KW-0068">Autocatalytic cleavage</keyword>
<feature type="region of interest" description="Disordered" evidence="8">
    <location>
        <begin position="1"/>
        <end position="22"/>
    </location>
</feature>